<dbReference type="AlphaFoldDB" id="F2D3T8"/>
<name>F2D3T8_HORVV</name>
<proteinExistence type="evidence at transcript level"/>
<organism evidence="2">
    <name type="scientific">Hordeum vulgare subsp. vulgare</name>
    <name type="common">Domesticated barley</name>
    <dbReference type="NCBI Taxonomy" id="112509"/>
    <lineage>
        <taxon>Eukaryota</taxon>
        <taxon>Viridiplantae</taxon>
        <taxon>Streptophyta</taxon>
        <taxon>Embryophyta</taxon>
        <taxon>Tracheophyta</taxon>
        <taxon>Spermatophyta</taxon>
        <taxon>Magnoliopsida</taxon>
        <taxon>Liliopsida</taxon>
        <taxon>Poales</taxon>
        <taxon>Poaceae</taxon>
        <taxon>BOP clade</taxon>
        <taxon>Pooideae</taxon>
        <taxon>Triticodae</taxon>
        <taxon>Triticeae</taxon>
        <taxon>Hordeinae</taxon>
        <taxon>Hordeum</taxon>
    </lineage>
</organism>
<accession>F2D3T8</accession>
<reference evidence="2" key="1">
    <citation type="journal article" date="2011" name="Plant Physiol.">
        <title>Comprehensive sequence analysis of 24,783 barley full-length cDNAs derived from 12 clone libraries.</title>
        <authorList>
            <person name="Matsumoto T."/>
            <person name="Tanaka T."/>
            <person name="Sakai H."/>
            <person name="Amano N."/>
            <person name="Kanamori H."/>
            <person name="Kurita K."/>
            <person name="Kikuta A."/>
            <person name="Kamiya K."/>
            <person name="Yamamoto M."/>
            <person name="Ikawa H."/>
            <person name="Fujii N."/>
            <person name="Hori K."/>
            <person name="Itoh T."/>
            <person name="Sato K."/>
        </authorList>
    </citation>
    <scope>NUCLEOTIDE SEQUENCE</scope>
    <source>
        <tissue evidence="2">Shoot</tissue>
    </source>
</reference>
<feature type="compositionally biased region" description="Low complexity" evidence="1">
    <location>
        <begin position="19"/>
        <end position="31"/>
    </location>
</feature>
<protein>
    <submittedName>
        <fullName evidence="2">Predicted protein</fullName>
    </submittedName>
</protein>
<feature type="region of interest" description="Disordered" evidence="1">
    <location>
        <begin position="14"/>
        <end position="60"/>
    </location>
</feature>
<evidence type="ECO:0000313" key="2">
    <source>
        <dbReference type="EMBL" id="BAJ89759.1"/>
    </source>
</evidence>
<dbReference type="ExpressionAtlas" id="F2D3T8">
    <property type="expression patterns" value="baseline and differential"/>
</dbReference>
<dbReference type="EMBL" id="AK358546">
    <property type="protein sequence ID" value="BAJ89759.1"/>
    <property type="molecule type" value="mRNA"/>
</dbReference>
<sequence>MQWCRGGWRRGWRRRCGRRSSAGSSSASPSPATSRDNSGAAISPAKAGRVRRRWRRRAGSASTKCHFMWRRGRLIYSRVFCSVFNRQLSASSRVYKTVVDSMCRCSL</sequence>
<feature type="compositionally biased region" description="Basic residues" evidence="1">
    <location>
        <begin position="48"/>
        <end position="58"/>
    </location>
</feature>
<evidence type="ECO:0000256" key="1">
    <source>
        <dbReference type="SAM" id="MobiDB-lite"/>
    </source>
</evidence>